<feature type="compositionally biased region" description="Polar residues" evidence="6">
    <location>
        <begin position="843"/>
        <end position="853"/>
    </location>
</feature>
<feature type="chain" id="PRO_5017935168" description="Sulfatase N-terminal domain-containing protein" evidence="7">
    <location>
        <begin position="20"/>
        <end position="1325"/>
    </location>
</feature>
<feature type="compositionally biased region" description="Basic residues" evidence="6">
    <location>
        <begin position="1279"/>
        <end position="1291"/>
    </location>
</feature>
<dbReference type="OrthoDB" id="96314at2759"/>
<evidence type="ECO:0000256" key="7">
    <source>
        <dbReference type="SAM" id="SignalP"/>
    </source>
</evidence>
<dbReference type="Proteomes" id="UP000275408">
    <property type="component" value="Unassembled WGS sequence"/>
</dbReference>
<feature type="compositionally biased region" description="Basic and acidic residues" evidence="6">
    <location>
        <begin position="1073"/>
        <end position="1082"/>
    </location>
</feature>
<feature type="compositionally biased region" description="Polar residues" evidence="6">
    <location>
        <begin position="1083"/>
        <end position="1098"/>
    </location>
</feature>
<feature type="compositionally biased region" description="Basic residues" evidence="6">
    <location>
        <begin position="1047"/>
        <end position="1066"/>
    </location>
</feature>
<dbReference type="PANTHER" id="PTHR43108">
    <property type="entry name" value="N-ACETYLGLUCOSAMINE-6-SULFATASE FAMILY MEMBER"/>
    <property type="match status" value="1"/>
</dbReference>
<evidence type="ECO:0000256" key="3">
    <source>
        <dbReference type="ARBA" id="ARBA00022729"/>
    </source>
</evidence>
<name>A0A3M6T8X1_POCDA</name>
<dbReference type="InterPro" id="IPR000917">
    <property type="entry name" value="Sulfatase_N"/>
</dbReference>
<dbReference type="GO" id="GO:0008449">
    <property type="term" value="F:N-acetylglucosamine-6-sulfatase activity"/>
    <property type="evidence" value="ECO:0007669"/>
    <property type="project" value="TreeGrafter"/>
</dbReference>
<feature type="compositionally biased region" description="Basic and acidic residues" evidence="6">
    <location>
        <begin position="1106"/>
        <end position="1115"/>
    </location>
</feature>
<dbReference type="InterPro" id="IPR024607">
    <property type="entry name" value="Sulfatase_CS"/>
</dbReference>
<comment type="caution">
    <text evidence="9">The sequence shown here is derived from an EMBL/GenBank/DDBJ whole genome shotgun (WGS) entry which is preliminary data.</text>
</comment>
<evidence type="ECO:0000256" key="5">
    <source>
        <dbReference type="ARBA" id="ARBA00023180"/>
    </source>
</evidence>
<feature type="compositionally biased region" description="Basic residues" evidence="6">
    <location>
        <begin position="1024"/>
        <end position="1034"/>
    </location>
</feature>
<comment type="similarity">
    <text evidence="2">Belongs to the sulfatase family.</text>
</comment>
<feature type="compositionally biased region" description="Basic and acidic residues" evidence="6">
    <location>
        <begin position="1035"/>
        <end position="1046"/>
    </location>
</feature>
<keyword evidence="3 7" id="KW-0732">Signal</keyword>
<feature type="domain" description="Sulfatase N-terminal" evidence="8">
    <location>
        <begin position="37"/>
        <end position="367"/>
    </location>
</feature>
<dbReference type="GO" id="GO:0005539">
    <property type="term" value="F:glycosaminoglycan binding"/>
    <property type="evidence" value="ECO:0007669"/>
    <property type="project" value="TreeGrafter"/>
</dbReference>
<feature type="signal peptide" evidence="7">
    <location>
        <begin position="1"/>
        <end position="19"/>
    </location>
</feature>
<feature type="compositionally biased region" description="Polar residues" evidence="6">
    <location>
        <begin position="1138"/>
        <end position="1160"/>
    </location>
</feature>
<feature type="compositionally biased region" description="Basic residues" evidence="6">
    <location>
        <begin position="690"/>
        <end position="702"/>
    </location>
</feature>
<evidence type="ECO:0000313" key="9">
    <source>
        <dbReference type="EMBL" id="RMX37714.1"/>
    </source>
</evidence>
<feature type="compositionally biased region" description="Polar residues" evidence="6">
    <location>
        <begin position="989"/>
        <end position="1005"/>
    </location>
</feature>
<evidence type="ECO:0000259" key="8">
    <source>
        <dbReference type="Pfam" id="PF00884"/>
    </source>
</evidence>
<evidence type="ECO:0000256" key="4">
    <source>
        <dbReference type="ARBA" id="ARBA00022801"/>
    </source>
</evidence>
<dbReference type="Gene3D" id="3.40.720.10">
    <property type="entry name" value="Alkaline Phosphatase, subunit A"/>
    <property type="match status" value="1"/>
</dbReference>
<dbReference type="EMBL" id="RCHS01004088">
    <property type="protein sequence ID" value="RMX37714.1"/>
    <property type="molecule type" value="Genomic_DNA"/>
</dbReference>
<feature type="region of interest" description="Disordered" evidence="6">
    <location>
        <begin position="675"/>
        <end position="703"/>
    </location>
</feature>
<dbReference type="CDD" id="cd16147">
    <property type="entry name" value="G6S"/>
    <property type="match status" value="1"/>
</dbReference>
<feature type="region of interest" description="Disordered" evidence="6">
    <location>
        <begin position="932"/>
        <end position="964"/>
    </location>
</feature>
<dbReference type="InterPro" id="IPR017850">
    <property type="entry name" value="Alkaline_phosphatase_core_sf"/>
</dbReference>
<feature type="compositionally biased region" description="Basic and acidic residues" evidence="6">
    <location>
        <begin position="1209"/>
        <end position="1224"/>
    </location>
</feature>
<keyword evidence="10" id="KW-1185">Reference proteome</keyword>
<feature type="region of interest" description="Disordered" evidence="6">
    <location>
        <begin position="567"/>
        <end position="604"/>
    </location>
</feature>
<dbReference type="PANTHER" id="PTHR43108:SF16">
    <property type="entry name" value="EXTRACELLULAR SULFATASE SULF-1 HOMOLOG"/>
    <property type="match status" value="1"/>
</dbReference>
<organism evidence="9 10">
    <name type="scientific">Pocillopora damicornis</name>
    <name type="common">Cauliflower coral</name>
    <name type="synonym">Millepora damicornis</name>
    <dbReference type="NCBI Taxonomy" id="46731"/>
    <lineage>
        <taxon>Eukaryota</taxon>
        <taxon>Metazoa</taxon>
        <taxon>Cnidaria</taxon>
        <taxon>Anthozoa</taxon>
        <taxon>Hexacorallia</taxon>
        <taxon>Scleractinia</taxon>
        <taxon>Astrocoeniina</taxon>
        <taxon>Pocilloporidae</taxon>
        <taxon>Pocillopora</taxon>
    </lineage>
</organism>
<feature type="compositionally biased region" description="Polar residues" evidence="6">
    <location>
        <begin position="1116"/>
        <end position="1129"/>
    </location>
</feature>
<feature type="compositionally biased region" description="Basic and acidic residues" evidence="6">
    <location>
        <begin position="1243"/>
        <end position="1254"/>
    </location>
</feature>
<keyword evidence="5" id="KW-0325">Glycoprotein</keyword>
<sequence>MTKGLAIFTLLMLCNSMSAARKPKHTFRSGSGSARRPNIVFIMTDDLDTALGSPEVMKKTSKILRQEGADFVNAFVTTPMCCPSRASILTGSYAHNHNTYTNNLNCSSPSWRRGPEKKTYAKYLESSGYVTGYFGKYLNEYDGSWVPAGWKKWEGLVFNSKFYNYTIRRNTYKERHKMDYGQDYFTDFITNRSISFIKRTKENKPHSPFLAVVSHAAPHGPETPAPQYSTAFPGAQAPRYPNWNYISLDKQWIMRETPAMSAQKIAFVDLLHRRRLQTLLSVDDSIGRIFHTLQSLGIEDETYIFFTSDHGYHLGQFGQVKGKSMPFESDIRVPFYVRGPIIPKNISVTDMVLNIDLAPTFLDIAGIKIPKDMDGMSVMKLFRRTRYGRRAKRRTHVVWRDTILIERSRGWRRTKNFMKGKSGNKTASVKERKMTILEDICSRPKYQSPCQPKQLWECQTVNRRPRLRKCRRNTTTILKTAPITQPTPPTDPVKMCVCMKQRPDSELHENQNDMLLYEEELLINGMDYLTKELRRRSKRSRYFGYNPRKRRNEFNNRRYQKELARAHKLQNRRSKSKVFIRTPASKPKPQSNVTQTPHGSSEVQRAVAEKLGKLKEKIQGIRQRLGALRDRRKKLLLISARDKFLEYPCPCNHGNDTAREVKGNYGNDQYQISSLRRRNKPPKAPSRKTETKKKKGKAKPRRSMCASPGMNCFYQTEDHWKLPPLWTGGEFCFCPNAANNSYWCLRTINSTHNFLYCEFITNFLEYFDLNKDPYQLHNIIHEVSPGVLSELHHLLVKMRGCKGEDCTHYHGKKYPTVPPTSPAVNTHLREGMEESHMTPLPTAPSNLQTSARSAVSPLTSESPSLVLVTRSDVTASSPQSVWNNVSKPATIEKFTTLPPKDVNVNLLEHSTIQSILNSERKQQLMESLKTEHSISQVSEMAPLPTVDFKTKSKPDETSDLESNSCLNCSRSDNLPKTFVRTSELNTSLSGLNVSSVPTTPASATPKSKEETSRMHFNISTPKPAKGKSPKRRKNGDREGRKKDKYASKGKPKNKSLKKSRKFKKKSSNGERTSLSEEKKESPENPTKQTVVLNTTIWSPESPLDNNSEKSDHEKPSQPTATPSLGSNHVPTVLMKSSGPDTSSSKLNVSLIAATSASITTSRERITEKSVRQTTAVKPSKRKSAERRKNSSSIDRNKKKSLKKLRKMKKLSERENSQTSEEIKPTIEAGEVNQTGLKSKSTNRRPESENKDSKRGNKALPEVSRKRSKKPANNRPANRNFKKKSKGKHSKQRPTQISQEGGVVENGTGFSSNSESSPSDPRKENN</sequence>
<feature type="compositionally biased region" description="Basic residues" evidence="6">
    <location>
        <begin position="567"/>
        <end position="578"/>
    </location>
</feature>
<evidence type="ECO:0000313" key="10">
    <source>
        <dbReference type="Proteomes" id="UP000275408"/>
    </source>
</evidence>
<dbReference type="Pfam" id="PF00884">
    <property type="entry name" value="Sulfatase"/>
    <property type="match status" value="1"/>
</dbReference>
<feature type="compositionally biased region" description="Basic residues" evidence="6">
    <location>
        <begin position="1196"/>
        <end position="1208"/>
    </location>
</feature>
<feature type="compositionally biased region" description="Polar residues" evidence="6">
    <location>
        <begin position="588"/>
        <end position="603"/>
    </location>
</feature>
<feature type="region of interest" description="Disordered" evidence="6">
    <location>
        <begin position="989"/>
        <end position="1325"/>
    </location>
</feature>
<dbReference type="STRING" id="46731.A0A3M6T8X1"/>
<dbReference type="PROSITE" id="PS00523">
    <property type="entry name" value="SULFATASE_1"/>
    <property type="match status" value="1"/>
</dbReference>
<accession>A0A3M6T8X1</accession>
<feature type="region of interest" description="Disordered" evidence="6">
    <location>
        <begin position="834"/>
        <end position="853"/>
    </location>
</feature>
<proteinExistence type="inferred from homology"/>
<reference evidence="9 10" key="1">
    <citation type="journal article" date="2018" name="Sci. Rep.">
        <title>Comparative analysis of the Pocillopora damicornis genome highlights role of immune system in coral evolution.</title>
        <authorList>
            <person name="Cunning R."/>
            <person name="Bay R.A."/>
            <person name="Gillette P."/>
            <person name="Baker A.C."/>
            <person name="Traylor-Knowles N."/>
        </authorList>
    </citation>
    <scope>NUCLEOTIDE SEQUENCE [LARGE SCALE GENOMIC DNA]</scope>
    <source>
        <strain evidence="9">RSMAS</strain>
        <tissue evidence="9">Whole animal</tissue>
    </source>
</reference>
<dbReference type="SUPFAM" id="SSF53649">
    <property type="entry name" value="Alkaline phosphatase-like"/>
    <property type="match status" value="2"/>
</dbReference>
<gene>
    <name evidence="9" type="ORF">pdam_00023011</name>
</gene>
<keyword evidence="4" id="KW-0378">Hydrolase</keyword>
<feature type="compositionally biased region" description="Basic and acidic residues" evidence="6">
    <location>
        <begin position="1161"/>
        <end position="1170"/>
    </location>
</feature>
<evidence type="ECO:0000256" key="1">
    <source>
        <dbReference type="ARBA" id="ARBA00001913"/>
    </source>
</evidence>
<evidence type="ECO:0000256" key="2">
    <source>
        <dbReference type="ARBA" id="ARBA00008779"/>
    </source>
</evidence>
<protein>
    <recommendedName>
        <fullName evidence="8">Sulfatase N-terminal domain-containing protein</fullName>
    </recommendedName>
</protein>
<comment type="cofactor">
    <cofactor evidence="1">
        <name>Ca(2+)</name>
        <dbReference type="ChEBI" id="CHEBI:29108"/>
    </cofactor>
</comment>
<evidence type="ECO:0000256" key="6">
    <source>
        <dbReference type="SAM" id="MobiDB-lite"/>
    </source>
</evidence>